<evidence type="ECO:0000313" key="1">
    <source>
        <dbReference type="EMBL" id="PSH65776.1"/>
    </source>
</evidence>
<sequence>MITQMVLGVFVTACCLWIGALALREHRAVLAQRRGLLDEAAKLFSDARVVVAPDQFPALVTRLDRHQEVKIELIADTMVFRRLPQLWLIVTLSKTDGLQRPVIGALARPTGAEYYSLVHELPEWMMPPEIGTSLLMRGDGQATPSQVENVSAVFTRLFADPTVKEAVVTPGGARLIRQAAQGDRGMHLLLRQTRFLLASIPPDLVSRAISEALVLSAALTESTFTTSDHIAA</sequence>
<organism evidence="1 2">
    <name type="scientific">Phyllobacterium brassicacearum</name>
    <dbReference type="NCBI Taxonomy" id="314235"/>
    <lineage>
        <taxon>Bacteria</taxon>
        <taxon>Pseudomonadati</taxon>
        <taxon>Pseudomonadota</taxon>
        <taxon>Alphaproteobacteria</taxon>
        <taxon>Hyphomicrobiales</taxon>
        <taxon>Phyllobacteriaceae</taxon>
        <taxon>Phyllobacterium</taxon>
    </lineage>
</organism>
<keyword evidence="2" id="KW-1185">Reference proteome</keyword>
<dbReference type="OrthoDB" id="7990319at2"/>
<dbReference type="Proteomes" id="UP000241444">
    <property type="component" value="Unassembled WGS sequence"/>
</dbReference>
<gene>
    <name evidence="1" type="ORF">CU102_19815</name>
</gene>
<evidence type="ECO:0000313" key="2">
    <source>
        <dbReference type="Proteomes" id="UP000241444"/>
    </source>
</evidence>
<protein>
    <submittedName>
        <fullName evidence="1">Uncharacterized protein</fullName>
    </submittedName>
</protein>
<accession>A0A2P7BH11</accession>
<reference evidence="2" key="1">
    <citation type="submission" date="2017-11" db="EMBL/GenBank/DDBJ databases">
        <authorList>
            <person name="Kuznetsova I."/>
            <person name="Sazanova A."/>
            <person name="Chirak E."/>
            <person name="Safronova V."/>
            <person name="Willems A."/>
        </authorList>
    </citation>
    <scope>NUCLEOTIDE SEQUENCE [LARGE SCALE GENOMIC DNA]</scope>
    <source>
        <strain evidence="2">STM 196</strain>
    </source>
</reference>
<comment type="caution">
    <text evidence="1">The sequence shown here is derived from an EMBL/GenBank/DDBJ whole genome shotgun (WGS) entry which is preliminary data.</text>
</comment>
<dbReference type="EMBL" id="PGGO01000016">
    <property type="protein sequence ID" value="PSH65776.1"/>
    <property type="molecule type" value="Genomic_DNA"/>
</dbReference>
<proteinExistence type="predicted"/>
<name>A0A2P7BH11_9HYPH</name>
<dbReference type="AlphaFoldDB" id="A0A2P7BH11"/>